<feature type="domain" description="DNA/RNA-binding" evidence="3">
    <location>
        <begin position="4"/>
        <end position="73"/>
    </location>
</feature>
<reference evidence="4" key="1">
    <citation type="submission" date="2018-11" db="EMBL/GenBank/DDBJ databases">
        <authorList>
            <consortium name="Pathogen Informatics"/>
        </authorList>
    </citation>
    <scope>NUCLEOTIDE SEQUENCE</scope>
</reference>
<dbReference type="Gene3D" id="1.25.40.10">
    <property type="entry name" value="Tetratricopeptide repeat domain"/>
    <property type="match status" value="1"/>
</dbReference>
<dbReference type="PANTHER" id="PTHR15696">
    <property type="entry name" value="SMG-7 SUPPRESSOR WITH MORPHOLOGICAL EFFECT ON GENITALIA PROTEIN 7"/>
    <property type="match status" value="1"/>
</dbReference>
<feature type="compositionally biased region" description="Polar residues" evidence="2">
    <location>
        <begin position="129"/>
        <end position="149"/>
    </location>
</feature>
<evidence type="ECO:0000256" key="2">
    <source>
        <dbReference type="SAM" id="MobiDB-lite"/>
    </source>
</evidence>
<gene>
    <name evidence="4" type="ORF">PXEA_LOCUS2794</name>
</gene>
<protein>
    <recommendedName>
        <fullName evidence="3">DNA/RNA-binding domain-containing protein</fullName>
    </recommendedName>
</protein>
<sequence>MHDNSRHLDAMYYYMRTLAATNPFPTASQSLSALFGEMRGRAERALLASQRDSDSSNSHGSNNRGSVFSSFLPTCRPGPPGICSRYRRAEVWIHPIDGAVTLVQGNRSLSLAARAAAAAADVPKRRGCSASSTSVKTHRSQMPVSNASPVTGRRRLERGISGKQAAGRPDVGSLNSAASGRAEPGSEDGVAEDDEDDDEEEEDNEEYDEDAQAEAEEYANNSLIQK</sequence>
<dbReference type="InterPro" id="IPR045153">
    <property type="entry name" value="Est1/Ebs1-like"/>
</dbReference>
<proteinExistence type="predicted"/>
<feature type="compositionally biased region" description="Acidic residues" evidence="2">
    <location>
        <begin position="185"/>
        <end position="217"/>
    </location>
</feature>
<dbReference type="OrthoDB" id="2017974at2759"/>
<feature type="region of interest" description="Disordered" evidence="2">
    <location>
        <begin position="48"/>
        <end position="71"/>
    </location>
</feature>
<dbReference type="Pfam" id="PF10373">
    <property type="entry name" value="EST1_DNA_bind"/>
    <property type="match status" value="1"/>
</dbReference>
<dbReference type="InterPro" id="IPR018834">
    <property type="entry name" value="DNA/RNA-bd_Est1-type"/>
</dbReference>
<comment type="caution">
    <text evidence="4">The sequence shown here is derived from an EMBL/GenBank/DDBJ whole genome shotgun (WGS) entry which is preliminary data.</text>
</comment>
<evidence type="ECO:0000259" key="3">
    <source>
        <dbReference type="Pfam" id="PF10373"/>
    </source>
</evidence>
<dbReference type="GO" id="GO:0070034">
    <property type="term" value="F:telomerase RNA binding"/>
    <property type="evidence" value="ECO:0007669"/>
    <property type="project" value="TreeGrafter"/>
</dbReference>
<dbReference type="GO" id="GO:0000184">
    <property type="term" value="P:nuclear-transcribed mRNA catabolic process, nonsense-mediated decay"/>
    <property type="evidence" value="ECO:0007669"/>
    <property type="project" value="UniProtKB-KW"/>
</dbReference>
<dbReference type="Proteomes" id="UP000784294">
    <property type="component" value="Unassembled WGS sequence"/>
</dbReference>
<dbReference type="GO" id="GO:0042162">
    <property type="term" value="F:telomeric DNA binding"/>
    <property type="evidence" value="ECO:0007669"/>
    <property type="project" value="TreeGrafter"/>
</dbReference>
<organism evidence="4 5">
    <name type="scientific">Protopolystoma xenopodis</name>
    <dbReference type="NCBI Taxonomy" id="117903"/>
    <lineage>
        <taxon>Eukaryota</taxon>
        <taxon>Metazoa</taxon>
        <taxon>Spiralia</taxon>
        <taxon>Lophotrochozoa</taxon>
        <taxon>Platyhelminthes</taxon>
        <taxon>Monogenea</taxon>
        <taxon>Polyopisthocotylea</taxon>
        <taxon>Polystomatidea</taxon>
        <taxon>Polystomatidae</taxon>
        <taxon>Protopolystoma</taxon>
    </lineage>
</organism>
<accession>A0A3S5CCC4</accession>
<dbReference type="GO" id="GO:0005697">
    <property type="term" value="C:telomerase holoenzyme complex"/>
    <property type="evidence" value="ECO:0007669"/>
    <property type="project" value="TreeGrafter"/>
</dbReference>
<dbReference type="EMBL" id="CAAALY010006139">
    <property type="protein sequence ID" value="VEL09354.1"/>
    <property type="molecule type" value="Genomic_DNA"/>
</dbReference>
<evidence type="ECO:0000256" key="1">
    <source>
        <dbReference type="ARBA" id="ARBA00023161"/>
    </source>
</evidence>
<evidence type="ECO:0000313" key="4">
    <source>
        <dbReference type="EMBL" id="VEL09354.1"/>
    </source>
</evidence>
<keyword evidence="1" id="KW-0866">Nonsense-mediated mRNA decay</keyword>
<name>A0A3S5CCC4_9PLAT</name>
<dbReference type="AlphaFoldDB" id="A0A3S5CCC4"/>
<evidence type="ECO:0000313" key="5">
    <source>
        <dbReference type="Proteomes" id="UP000784294"/>
    </source>
</evidence>
<feature type="compositionally biased region" description="Low complexity" evidence="2">
    <location>
        <begin position="55"/>
        <end position="66"/>
    </location>
</feature>
<feature type="region of interest" description="Disordered" evidence="2">
    <location>
        <begin position="120"/>
        <end position="226"/>
    </location>
</feature>
<dbReference type="InterPro" id="IPR011990">
    <property type="entry name" value="TPR-like_helical_dom_sf"/>
</dbReference>
<dbReference type="PANTHER" id="PTHR15696:SF0">
    <property type="entry name" value="TELOMERASE-BINDING PROTEIN EST1A"/>
    <property type="match status" value="1"/>
</dbReference>
<dbReference type="SUPFAM" id="SSF48452">
    <property type="entry name" value="TPR-like"/>
    <property type="match status" value="1"/>
</dbReference>
<keyword evidence="5" id="KW-1185">Reference proteome</keyword>